<dbReference type="SUPFAM" id="SSF48295">
    <property type="entry name" value="TrpR-like"/>
    <property type="match status" value="1"/>
</dbReference>
<name>A0A069PA72_9BURK</name>
<dbReference type="InterPro" id="IPR010921">
    <property type="entry name" value="Trp_repressor/repl_initiator"/>
</dbReference>
<dbReference type="GO" id="GO:0043565">
    <property type="term" value="F:sequence-specific DNA binding"/>
    <property type="evidence" value="ECO:0007669"/>
    <property type="project" value="InterPro"/>
</dbReference>
<dbReference type="Gene3D" id="1.10.10.10">
    <property type="entry name" value="Winged helix-like DNA-binding domain superfamily/Winged helix DNA-binding domain"/>
    <property type="match status" value="2"/>
</dbReference>
<comment type="similarity">
    <text evidence="1">Belongs to the IS150/IS1296 orfA family.</text>
</comment>
<keyword evidence="5" id="KW-1185">Reference proteome</keyword>
<dbReference type="InterPro" id="IPR002514">
    <property type="entry name" value="Transposase_8"/>
</dbReference>
<dbReference type="SUPFAM" id="SSF46689">
    <property type="entry name" value="Homeodomain-like"/>
    <property type="match status" value="1"/>
</dbReference>
<dbReference type="Proteomes" id="UP000027466">
    <property type="component" value="Unassembled WGS sequence"/>
</dbReference>
<dbReference type="Pfam" id="PF13518">
    <property type="entry name" value="HTH_28"/>
    <property type="match status" value="1"/>
</dbReference>
<dbReference type="InterPro" id="IPR009057">
    <property type="entry name" value="Homeodomain-like_sf"/>
</dbReference>
<organism evidence="4 5">
    <name type="scientific">Caballeronia glathei</name>
    <dbReference type="NCBI Taxonomy" id="60547"/>
    <lineage>
        <taxon>Bacteria</taxon>
        <taxon>Pseudomonadati</taxon>
        <taxon>Pseudomonadota</taxon>
        <taxon>Betaproteobacteria</taxon>
        <taxon>Burkholderiales</taxon>
        <taxon>Burkholderiaceae</taxon>
        <taxon>Caballeronia</taxon>
    </lineage>
</organism>
<dbReference type="InterPro" id="IPR036388">
    <property type="entry name" value="WH-like_DNA-bd_sf"/>
</dbReference>
<dbReference type="PANTHER" id="PTHR33795">
    <property type="entry name" value="INSERTION ELEMENT IS150 PROTEIN INSJ"/>
    <property type="match status" value="1"/>
</dbReference>
<dbReference type="PANTHER" id="PTHR33795:SF1">
    <property type="entry name" value="INSERTION ELEMENT IS150 PROTEIN INSJ"/>
    <property type="match status" value="1"/>
</dbReference>
<dbReference type="STRING" id="60547.GCA_000751215_06423"/>
<evidence type="ECO:0000313" key="5">
    <source>
        <dbReference type="Proteomes" id="UP000027466"/>
    </source>
</evidence>
<proteinExistence type="inferred from homology"/>
<sequence length="175" mass="20292">MAKYNEQFRQQLVDEYLAGGIGVEGLAARHGVDYSMLRRWIASYENHGSAGLRKKFVRYDARFKMQVLRRMWSDDLSYRQVTALFDIRDSGSVARWARLYDEGGLDALAPRSRGCPRKMTASQPEKPTEQTAPDGRTREDLLKEIEYLRAEVAYLKKFDALLEAKKRAALRKKRR</sequence>
<feature type="domain" description="Insertion element IS150 protein InsJ-like helix-turn-helix" evidence="3">
    <location>
        <begin position="63"/>
        <end position="114"/>
    </location>
</feature>
<dbReference type="InterPro" id="IPR055247">
    <property type="entry name" value="InsJ-like_HTH"/>
</dbReference>
<dbReference type="AlphaFoldDB" id="A0A069PA72"/>
<feature type="compositionally biased region" description="Polar residues" evidence="2">
    <location>
        <begin position="120"/>
        <end position="131"/>
    </location>
</feature>
<accession>A0A069PA72</accession>
<dbReference type="Pfam" id="PF01527">
    <property type="entry name" value="HTH_Tnp_1"/>
    <property type="match status" value="1"/>
</dbReference>
<dbReference type="InterPro" id="IPR052057">
    <property type="entry name" value="IS150/IS1296_orfA-like"/>
</dbReference>
<reference evidence="4 5" key="1">
    <citation type="submission" date="2014-03" db="EMBL/GenBank/DDBJ databases">
        <title>Draft Genome Sequences of Four Burkholderia Strains.</title>
        <authorList>
            <person name="Liu X.Y."/>
            <person name="Li C.X."/>
            <person name="Xu J.H."/>
        </authorList>
    </citation>
    <scope>NUCLEOTIDE SEQUENCE [LARGE SCALE GENOMIC DNA]</scope>
    <source>
        <strain evidence="4 5">DSM 50014</strain>
    </source>
</reference>
<gene>
    <name evidence="4" type="ORF">BG61_14700</name>
</gene>
<evidence type="ECO:0000256" key="2">
    <source>
        <dbReference type="SAM" id="MobiDB-lite"/>
    </source>
</evidence>
<feature type="region of interest" description="Disordered" evidence="2">
    <location>
        <begin position="111"/>
        <end position="138"/>
    </location>
</feature>
<evidence type="ECO:0000256" key="1">
    <source>
        <dbReference type="ARBA" id="ARBA00038232"/>
    </source>
</evidence>
<comment type="caution">
    <text evidence="4">The sequence shown here is derived from an EMBL/GenBank/DDBJ whole genome shotgun (WGS) entry which is preliminary data.</text>
</comment>
<evidence type="ECO:0000313" key="4">
    <source>
        <dbReference type="EMBL" id="KDR37555.1"/>
    </source>
</evidence>
<evidence type="ECO:0000259" key="3">
    <source>
        <dbReference type="Pfam" id="PF13518"/>
    </source>
</evidence>
<protein>
    <submittedName>
        <fullName evidence="4">Transcriptional regulator</fullName>
    </submittedName>
</protein>
<dbReference type="EMBL" id="JFHC01000222">
    <property type="protein sequence ID" value="KDR37555.1"/>
    <property type="molecule type" value="Genomic_DNA"/>
</dbReference>